<keyword evidence="1" id="KW-0472">Membrane</keyword>
<evidence type="ECO:0000313" key="5">
    <source>
        <dbReference type="Proteomes" id="UP000235116"/>
    </source>
</evidence>
<keyword evidence="1" id="KW-0812">Transmembrane</keyword>
<keyword evidence="2" id="KW-0732">Signal</keyword>
<dbReference type="OrthoDB" id="2004167at2"/>
<keyword evidence="5" id="KW-1185">Reference proteome</keyword>
<feature type="chain" id="PRO_5014992169" evidence="2">
    <location>
        <begin position="23"/>
        <end position="309"/>
    </location>
</feature>
<dbReference type="RefSeq" id="WP_101894029.1">
    <property type="nucleotide sequence ID" value="NZ_CP022684.1"/>
</dbReference>
<dbReference type="InterPro" id="IPR000073">
    <property type="entry name" value="AB_hydrolase_1"/>
</dbReference>
<protein>
    <submittedName>
        <fullName evidence="4">Lipase</fullName>
    </submittedName>
</protein>
<organism evidence="4 5">
    <name type="scientific">Ketobacter alkanivorans</name>
    <dbReference type="NCBI Taxonomy" id="1917421"/>
    <lineage>
        <taxon>Bacteria</taxon>
        <taxon>Pseudomonadati</taxon>
        <taxon>Pseudomonadota</taxon>
        <taxon>Gammaproteobacteria</taxon>
        <taxon>Pseudomonadales</taxon>
        <taxon>Ketobacteraceae</taxon>
        <taxon>Ketobacter</taxon>
    </lineage>
</organism>
<feature type="signal peptide" evidence="2">
    <location>
        <begin position="1"/>
        <end position="22"/>
    </location>
</feature>
<dbReference type="SUPFAM" id="SSF53474">
    <property type="entry name" value="alpha/beta-Hydrolases"/>
    <property type="match status" value="1"/>
</dbReference>
<feature type="domain" description="AB hydrolase-1" evidence="3">
    <location>
        <begin position="30"/>
        <end position="223"/>
    </location>
</feature>
<evidence type="ECO:0000313" key="4">
    <source>
        <dbReference type="EMBL" id="AUM12644.1"/>
    </source>
</evidence>
<dbReference type="Pfam" id="PF00561">
    <property type="entry name" value="Abhydrolase_1"/>
    <property type="match status" value="1"/>
</dbReference>
<keyword evidence="1" id="KW-1133">Transmembrane helix</keyword>
<dbReference type="Proteomes" id="UP000235116">
    <property type="component" value="Chromosome"/>
</dbReference>
<sequence length="309" mass="32670">MNKSFTQALLVLLCGLSGSVLAAGYTETRYPIVLAHGMLGFDNIAFINYWYGIPRALEKSGAQVFNTQVSAFNSSEERGEQLLAQVEEILAITGAEKVNLIGHSQGGQSVRYVAAMMPDKVASVTNVGSPVKGSPIADVVEQISQVPVLGAALTPVLSSVANGLGILIGLAAGESLPQDALAGMESLTLAGAADFNARFPAGVPASSCGDGAHNEDGVRYYSWSGTSSGITNFLDPSSYGLILLKLAFNEPNDSLVGQCSSHLGQVIRDNYNMDHLDEVNQLFGLVHIFSTNPKTVFRQHANRLRNIGL</sequence>
<accession>A0A2K9LP90</accession>
<evidence type="ECO:0000259" key="3">
    <source>
        <dbReference type="Pfam" id="PF00561"/>
    </source>
</evidence>
<evidence type="ECO:0000256" key="2">
    <source>
        <dbReference type="SAM" id="SignalP"/>
    </source>
</evidence>
<name>A0A2K9LP90_9GAMM</name>
<reference evidence="5" key="1">
    <citation type="submission" date="2017-08" db="EMBL/GenBank/DDBJ databases">
        <title>Direct submision.</title>
        <authorList>
            <person name="Kim S.-J."/>
            <person name="Rhee S.-K."/>
        </authorList>
    </citation>
    <scope>NUCLEOTIDE SEQUENCE [LARGE SCALE GENOMIC DNA]</scope>
    <source>
        <strain evidence="5">GI5</strain>
    </source>
</reference>
<proteinExistence type="predicted"/>
<dbReference type="EMBL" id="CP022684">
    <property type="protein sequence ID" value="AUM12644.1"/>
    <property type="molecule type" value="Genomic_DNA"/>
</dbReference>
<gene>
    <name evidence="4" type="ORF">Kalk_09560</name>
</gene>
<dbReference type="InterPro" id="IPR029058">
    <property type="entry name" value="AB_hydrolase_fold"/>
</dbReference>
<feature type="transmembrane region" description="Helical" evidence="1">
    <location>
        <begin position="32"/>
        <end position="51"/>
    </location>
</feature>
<dbReference type="KEGG" id="kak:Kalk_09560"/>
<dbReference type="AlphaFoldDB" id="A0A2K9LP90"/>
<dbReference type="Gene3D" id="3.40.50.1820">
    <property type="entry name" value="alpha/beta hydrolase"/>
    <property type="match status" value="1"/>
</dbReference>
<evidence type="ECO:0000256" key="1">
    <source>
        <dbReference type="SAM" id="Phobius"/>
    </source>
</evidence>